<accession>A0A167V070</accession>
<protein>
    <submittedName>
        <fullName evidence="3">Uncharacterized protein</fullName>
    </submittedName>
</protein>
<evidence type="ECO:0000256" key="2">
    <source>
        <dbReference type="SAM" id="Phobius"/>
    </source>
</evidence>
<evidence type="ECO:0000313" key="3">
    <source>
        <dbReference type="EMBL" id="KZP04496.1"/>
    </source>
</evidence>
<feature type="transmembrane region" description="Helical" evidence="2">
    <location>
        <begin position="102"/>
        <end position="125"/>
    </location>
</feature>
<feature type="region of interest" description="Disordered" evidence="1">
    <location>
        <begin position="26"/>
        <end position="48"/>
    </location>
</feature>
<keyword evidence="4" id="KW-1185">Reference proteome</keyword>
<organism evidence="3 4">
    <name type="scientific">Athelia psychrophila</name>
    <dbReference type="NCBI Taxonomy" id="1759441"/>
    <lineage>
        <taxon>Eukaryota</taxon>
        <taxon>Fungi</taxon>
        <taxon>Dikarya</taxon>
        <taxon>Basidiomycota</taxon>
        <taxon>Agaricomycotina</taxon>
        <taxon>Agaricomycetes</taxon>
        <taxon>Agaricomycetidae</taxon>
        <taxon>Atheliales</taxon>
        <taxon>Atheliaceae</taxon>
        <taxon>Athelia</taxon>
    </lineage>
</organism>
<gene>
    <name evidence="3" type="ORF">FIBSPDRAFT_904228</name>
</gene>
<name>A0A167V070_9AGAM</name>
<proteinExistence type="predicted"/>
<reference evidence="3 4" key="1">
    <citation type="journal article" date="2016" name="Mol. Biol. Evol.">
        <title>Comparative Genomics of Early-Diverging Mushroom-Forming Fungi Provides Insights into the Origins of Lignocellulose Decay Capabilities.</title>
        <authorList>
            <person name="Nagy L.G."/>
            <person name="Riley R."/>
            <person name="Tritt A."/>
            <person name="Adam C."/>
            <person name="Daum C."/>
            <person name="Floudas D."/>
            <person name="Sun H."/>
            <person name="Yadav J.S."/>
            <person name="Pangilinan J."/>
            <person name="Larsson K.H."/>
            <person name="Matsuura K."/>
            <person name="Barry K."/>
            <person name="Labutti K."/>
            <person name="Kuo R."/>
            <person name="Ohm R.A."/>
            <person name="Bhattacharya S.S."/>
            <person name="Shirouzu T."/>
            <person name="Yoshinaga Y."/>
            <person name="Martin F.M."/>
            <person name="Grigoriev I.V."/>
            <person name="Hibbett D.S."/>
        </authorList>
    </citation>
    <scope>NUCLEOTIDE SEQUENCE [LARGE SCALE GENOMIC DNA]</scope>
    <source>
        <strain evidence="3 4">CBS 109695</strain>
    </source>
</reference>
<keyword evidence="2" id="KW-0472">Membrane</keyword>
<dbReference type="EMBL" id="KV417917">
    <property type="protein sequence ID" value="KZP04496.1"/>
    <property type="molecule type" value="Genomic_DNA"/>
</dbReference>
<dbReference type="Proteomes" id="UP000076532">
    <property type="component" value="Unassembled WGS sequence"/>
</dbReference>
<keyword evidence="2" id="KW-0812">Transmembrane</keyword>
<evidence type="ECO:0000313" key="4">
    <source>
        <dbReference type="Proteomes" id="UP000076532"/>
    </source>
</evidence>
<dbReference type="AlphaFoldDB" id="A0A167V070"/>
<evidence type="ECO:0000256" key="1">
    <source>
        <dbReference type="SAM" id="MobiDB-lite"/>
    </source>
</evidence>
<sequence length="130" mass="14729">MWLFAGWRFKTQAVLAVKGSYREELVSDGSRSDSPTWSEEDPGEESHSYNHGGSLYHLVLVARGVQETCDKVLDRCALNYELRTSAPLDLVFESVGYGPLRFLALQAFILFNLSVVNAEFAWFYANWLKA</sequence>
<keyword evidence="2" id="KW-1133">Transmembrane helix</keyword>